<dbReference type="GO" id="GO:0006260">
    <property type="term" value="P:DNA replication"/>
    <property type="evidence" value="ECO:0007669"/>
    <property type="project" value="UniProtKB-UniRule"/>
</dbReference>
<evidence type="ECO:0000256" key="6">
    <source>
        <dbReference type="ARBA" id="ARBA00022741"/>
    </source>
</evidence>
<keyword evidence="11 12" id="KW-0742">SOS response</keyword>
<evidence type="ECO:0000256" key="5">
    <source>
        <dbReference type="ARBA" id="ARBA00022705"/>
    </source>
</evidence>
<gene>
    <name evidence="12" type="primary">recF</name>
    <name evidence="15" type="ORF">Gferi_13245</name>
</gene>
<comment type="function">
    <text evidence="12 13">The RecF protein is involved in DNA metabolism; it is required for DNA replication and normal SOS inducibility. RecF binds preferentially to single-stranded, linear DNA. It also seems to bind ATP.</text>
</comment>
<dbReference type="GO" id="GO:0000731">
    <property type="term" value="P:DNA synthesis involved in DNA repair"/>
    <property type="evidence" value="ECO:0007669"/>
    <property type="project" value="TreeGrafter"/>
</dbReference>
<dbReference type="AlphaFoldDB" id="A0A1D8GHS5"/>
<comment type="similarity">
    <text evidence="2 12 13">Belongs to the RecF family.</text>
</comment>
<dbReference type="SUPFAM" id="SSF52540">
    <property type="entry name" value="P-loop containing nucleoside triphosphate hydrolases"/>
    <property type="match status" value="1"/>
</dbReference>
<dbReference type="GO" id="GO:0005524">
    <property type="term" value="F:ATP binding"/>
    <property type="evidence" value="ECO:0007669"/>
    <property type="project" value="UniProtKB-UniRule"/>
</dbReference>
<evidence type="ECO:0000256" key="13">
    <source>
        <dbReference type="RuleBase" id="RU000578"/>
    </source>
</evidence>
<feature type="binding site" evidence="12">
    <location>
        <begin position="30"/>
        <end position="37"/>
    </location>
    <ligand>
        <name>ATP</name>
        <dbReference type="ChEBI" id="CHEBI:30616"/>
    </ligand>
</feature>
<dbReference type="GO" id="GO:0009432">
    <property type="term" value="P:SOS response"/>
    <property type="evidence" value="ECO:0007669"/>
    <property type="project" value="UniProtKB-UniRule"/>
</dbReference>
<dbReference type="InterPro" id="IPR003395">
    <property type="entry name" value="RecF/RecN/SMC_N"/>
</dbReference>
<name>A0A1D8GHS5_9FIRM</name>
<evidence type="ECO:0000256" key="9">
    <source>
        <dbReference type="ARBA" id="ARBA00023125"/>
    </source>
</evidence>
<dbReference type="PANTHER" id="PTHR32182:SF0">
    <property type="entry name" value="DNA REPLICATION AND REPAIR PROTEIN RECF"/>
    <property type="match status" value="1"/>
</dbReference>
<dbReference type="GO" id="GO:0006302">
    <property type="term" value="P:double-strand break repair"/>
    <property type="evidence" value="ECO:0007669"/>
    <property type="project" value="TreeGrafter"/>
</dbReference>
<dbReference type="EMBL" id="CP017269">
    <property type="protein sequence ID" value="AOT70458.1"/>
    <property type="molecule type" value="Genomic_DNA"/>
</dbReference>
<keyword evidence="7 12" id="KW-0227">DNA damage</keyword>
<dbReference type="InterPro" id="IPR018078">
    <property type="entry name" value="DNA-binding_RecF_CS"/>
</dbReference>
<dbReference type="InterPro" id="IPR001238">
    <property type="entry name" value="DNA-binding_RecF"/>
</dbReference>
<dbReference type="RefSeq" id="WP_069977210.1">
    <property type="nucleotide sequence ID" value="NZ_CP017269.1"/>
</dbReference>
<protein>
    <recommendedName>
        <fullName evidence="3 12">DNA replication and repair protein RecF</fullName>
    </recommendedName>
</protein>
<dbReference type="InterPro" id="IPR027417">
    <property type="entry name" value="P-loop_NTPase"/>
</dbReference>
<keyword evidence="6 12" id="KW-0547">Nucleotide-binding</keyword>
<dbReference type="PANTHER" id="PTHR32182">
    <property type="entry name" value="DNA REPLICATION AND REPAIR PROTEIN RECF"/>
    <property type="match status" value="1"/>
</dbReference>
<keyword evidence="9 12" id="KW-0238">DNA-binding</keyword>
<keyword evidence="4 12" id="KW-0963">Cytoplasm</keyword>
<dbReference type="Gene3D" id="3.40.50.300">
    <property type="entry name" value="P-loop containing nucleotide triphosphate hydrolases"/>
    <property type="match status" value="1"/>
</dbReference>
<dbReference type="Pfam" id="PF02463">
    <property type="entry name" value="SMC_N"/>
    <property type="match status" value="1"/>
</dbReference>
<evidence type="ECO:0000256" key="7">
    <source>
        <dbReference type="ARBA" id="ARBA00022763"/>
    </source>
</evidence>
<dbReference type="HAMAP" id="MF_00365">
    <property type="entry name" value="RecF"/>
    <property type="match status" value="1"/>
</dbReference>
<organism evidence="15 16">
    <name type="scientific">Geosporobacter ferrireducens</name>
    <dbReference type="NCBI Taxonomy" id="1424294"/>
    <lineage>
        <taxon>Bacteria</taxon>
        <taxon>Bacillati</taxon>
        <taxon>Bacillota</taxon>
        <taxon>Clostridia</taxon>
        <taxon>Peptostreptococcales</taxon>
        <taxon>Thermotaleaceae</taxon>
        <taxon>Geosporobacter</taxon>
    </lineage>
</organism>
<feature type="domain" description="RecF/RecN/SMC N-terminal" evidence="14">
    <location>
        <begin position="2"/>
        <end position="351"/>
    </location>
</feature>
<keyword evidence="16" id="KW-1185">Reference proteome</keyword>
<dbReference type="KEGG" id="gfe:Gferi_13245"/>
<keyword evidence="8 12" id="KW-0067">ATP-binding</keyword>
<dbReference type="InterPro" id="IPR042174">
    <property type="entry name" value="RecF_2"/>
</dbReference>
<dbReference type="PROSITE" id="PS00617">
    <property type="entry name" value="RECF_1"/>
    <property type="match status" value="1"/>
</dbReference>
<evidence type="ECO:0000313" key="16">
    <source>
        <dbReference type="Proteomes" id="UP000095743"/>
    </source>
</evidence>
<evidence type="ECO:0000313" key="15">
    <source>
        <dbReference type="EMBL" id="AOT70458.1"/>
    </source>
</evidence>
<dbReference type="PROSITE" id="PS00618">
    <property type="entry name" value="RECF_2"/>
    <property type="match status" value="1"/>
</dbReference>
<accession>A0A1D8GHS5</accession>
<evidence type="ECO:0000256" key="2">
    <source>
        <dbReference type="ARBA" id="ARBA00008016"/>
    </source>
</evidence>
<evidence type="ECO:0000256" key="3">
    <source>
        <dbReference type="ARBA" id="ARBA00020170"/>
    </source>
</evidence>
<dbReference type="OrthoDB" id="9803889at2"/>
<dbReference type="NCBIfam" id="TIGR00611">
    <property type="entry name" value="recf"/>
    <property type="match status" value="1"/>
</dbReference>
<keyword evidence="5 12" id="KW-0235">DNA replication</keyword>
<dbReference type="GO" id="GO:0005737">
    <property type="term" value="C:cytoplasm"/>
    <property type="evidence" value="ECO:0007669"/>
    <property type="project" value="UniProtKB-SubCell"/>
</dbReference>
<proteinExistence type="inferred from homology"/>
<evidence type="ECO:0000256" key="12">
    <source>
        <dbReference type="HAMAP-Rule" id="MF_00365"/>
    </source>
</evidence>
<evidence type="ECO:0000256" key="1">
    <source>
        <dbReference type="ARBA" id="ARBA00004496"/>
    </source>
</evidence>
<keyword evidence="10 12" id="KW-0234">DNA repair</keyword>
<dbReference type="CDD" id="cd03242">
    <property type="entry name" value="ABC_RecF"/>
    <property type="match status" value="1"/>
</dbReference>
<dbReference type="GO" id="GO:0003697">
    <property type="term" value="F:single-stranded DNA binding"/>
    <property type="evidence" value="ECO:0007669"/>
    <property type="project" value="UniProtKB-UniRule"/>
</dbReference>
<comment type="subcellular location">
    <subcellularLocation>
        <location evidence="1 12 13">Cytoplasm</location>
    </subcellularLocation>
</comment>
<dbReference type="STRING" id="1424294.Gferi_13245"/>
<evidence type="ECO:0000259" key="14">
    <source>
        <dbReference type="Pfam" id="PF02463"/>
    </source>
</evidence>
<reference evidence="15 16" key="1">
    <citation type="submission" date="2016-09" db="EMBL/GenBank/DDBJ databases">
        <title>Genomic analysis reveals versatility of anaerobic energy metabolism of Geosporobacter ferrireducens IRF9 of phylum Firmicutes.</title>
        <authorList>
            <person name="Kim S.-J."/>
        </authorList>
    </citation>
    <scope>NUCLEOTIDE SEQUENCE [LARGE SCALE GENOMIC DNA]</scope>
    <source>
        <strain evidence="15 16">IRF9</strain>
    </source>
</reference>
<evidence type="ECO:0000256" key="8">
    <source>
        <dbReference type="ARBA" id="ARBA00022840"/>
    </source>
</evidence>
<dbReference type="Gene3D" id="1.20.1050.90">
    <property type="entry name" value="RecF/RecN/SMC, N-terminal domain"/>
    <property type="match status" value="1"/>
</dbReference>
<sequence length="371" mass="43517">MYIKNLKLINFRNYHQLELSLHPKVNIFVGDNAQGKTNILEAIYMTASGKSFRTIKDREIIKMDKQQGYIKIEGEKRYGKVTVEIKLEEEKKKQVKVNGLTSTKRTELLGNVYVVIFSPEDLKLVKEGPAERRRFIDQELSNIKPKYFHHLHQYHKVLMQRNNLLKKIYQNKKYMDTLDIWDEKLAELGARLMFERLSFINRLSMLSKLVHRKITDNRETLELRYQSSIPMKKNDEEMKAFFIEKLKESQEKDVNRGSTTLGPHRDDLGLYVNGIDIRVFGSQGQQRTTALALKLAEIELVKGETGEYPILLLDDVMSELDQKRQQFLIKSLRDIQTFVTTTELNSLETMEFSDKSIFYVENANVKYYAKD</sequence>
<evidence type="ECO:0000256" key="4">
    <source>
        <dbReference type="ARBA" id="ARBA00022490"/>
    </source>
</evidence>
<evidence type="ECO:0000256" key="10">
    <source>
        <dbReference type="ARBA" id="ARBA00023204"/>
    </source>
</evidence>
<dbReference type="Proteomes" id="UP000095743">
    <property type="component" value="Chromosome"/>
</dbReference>
<evidence type="ECO:0000256" key="11">
    <source>
        <dbReference type="ARBA" id="ARBA00023236"/>
    </source>
</evidence>